<feature type="coiled-coil region" evidence="1">
    <location>
        <begin position="64"/>
        <end position="98"/>
    </location>
</feature>
<sequence length="102" mass="11891">MNVHGTIGRPAPHDPRRDTEMTFTQSEPAARREQNRTTTMHLIPEALARSQMQERIHEAESQRLVRQLALAARLQRKSRRLQRRADRASRRARRAMALAVMQ</sequence>
<gene>
    <name evidence="3" type="ORF">RM780_11900</name>
</gene>
<name>A0ABU2L834_9ACTN</name>
<keyword evidence="4" id="KW-1185">Reference proteome</keyword>
<keyword evidence="1" id="KW-0175">Coiled coil</keyword>
<protein>
    <submittedName>
        <fullName evidence="3">Uncharacterized protein</fullName>
    </submittedName>
</protein>
<accession>A0ABU2L834</accession>
<reference evidence="4" key="1">
    <citation type="submission" date="2023-07" db="EMBL/GenBank/DDBJ databases">
        <title>30 novel species of actinomycetes from the DSMZ collection.</title>
        <authorList>
            <person name="Nouioui I."/>
        </authorList>
    </citation>
    <scope>NUCLEOTIDE SEQUENCE [LARGE SCALE GENOMIC DNA]</scope>
    <source>
        <strain evidence="4">DSM 44917</strain>
    </source>
</reference>
<organism evidence="3 4">
    <name type="scientific">Streptomyces boetiae</name>
    <dbReference type="NCBI Taxonomy" id="3075541"/>
    <lineage>
        <taxon>Bacteria</taxon>
        <taxon>Bacillati</taxon>
        <taxon>Actinomycetota</taxon>
        <taxon>Actinomycetes</taxon>
        <taxon>Kitasatosporales</taxon>
        <taxon>Streptomycetaceae</taxon>
        <taxon>Streptomyces</taxon>
    </lineage>
</organism>
<dbReference type="Proteomes" id="UP001183388">
    <property type="component" value="Unassembled WGS sequence"/>
</dbReference>
<evidence type="ECO:0000313" key="3">
    <source>
        <dbReference type="EMBL" id="MDT0307662.1"/>
    </source>
</evidence>
<dbReference type="RefSeq" id="WP_311630617.1">
    <property type="nucleotide sequence ID" value="NZ_JAVREN010000014.1"/>
</dbReference>
<proteinExistence type="predicted"/>
<feature type="compositionally biased region" description="Basic and acidic residues" evidence="2">
    <location>
        <begin position="11"/>
        <end position="20"/>
    </location>
</feature>
<evidence type="ECO:0000313" key="4">
    <source>
        <dbReference type="Proteomes" id="UP001183388"/>
    </source>
</evidence>
<dbReference type="EMBL" id="JAVREN010000014">
    <property type="protein sequence ID" value="MDT0307662.1"/>
    <property type="molecule type" value="Genomic_DNA"/>
</dbReference>
<comment type="caution">
    <text evidence="3">The sequence shown here is derived from an EMBL/GenBank/DDBJ whole genome shotgun (WGS) entry which is preliminary data.</text>
</comment>
<evidence type="ECO:0000256" key="1">
    <source>
        <dbReference type="SAM" id="Coils"/>
    </source>
</evidence>
<feature type="region of interest" description="Disordered" evidence="2">
    <location>
        <begin position="1"/>
        <end position="38"/>
    </location>
</feature>
<evidence type="ECO:0000256" key="2">
    <source>
        <dbReference type="SAM" id="MobiDB-lite"/>
    </source>
</evidence>